<feature type="compositionally biased region" description="Basic and acidic residues" evidence="1">
    <location>
        <begin position="12"/>
        <end position="27"/>
    </location>
</feature>
<dbReference type="WBParaSite" id="GPLIN_000146600">
    <property type="protein sequence ID" value="GPLIN_000146600"/>
    <property type="gene ID" value="GPLIN_000146600"/>
</dbReference>
<keyword evidence="2" id="KW-1185">Reference proteome</keyword>
<dbReference type="SUPFAM" id="SSF47095">
    <property type="entry name" value="HMG-box"/>
    <property type="match status" value="1"/>
</dbReference>
<feature type="region of interest" description="Disordered" evidence="1">
    <location>
        <begin position="216"/>
        <end position="266"/>
    </location>
</feature>
<proteinExistence type="predicted"/>
<feature type="region of interest" description="Disordered" evidence="1">
    <location>
        <begin position="1"/>
        <end position="35"/>
    </location>
</feature>
<accession>A0A183BLI1</accession>
<protein>
    <submittedName>
        <fullName evidence="3">HMG box domain-containing protein</fullName>
    </submittedName>
</protein>
<reference evidence="2" key="1">
    <citation type="submission" date="2014-05" db="EMBL/GenBank/DDBJ databases">
        <title>The genome and life-stage specific transcriptomes of Globodera pallida elucidate key aspects of plant parasitism by a cyst nematode.</title>
        <authorList>
            <person name="Cotton J.A."/>
            <person name="Lilley C.J."/>
            <person name="Jones L.M."/>
            <person name="Kikuchi T."/>
            <person name="Reid A.J."/>
            <person name="Thorpe P."/>
            <person name="Tsai I.J."/>
            <person name="Beasley H."/>
            <person name="Blok V."/>
            <person name="Cock P.J.A."/>
            <person name="Van den Akker S.E."/>
            <person name="Holroyd N."/>
            <person name="Hunt M."/>
            <person name="Mantelin S."/>
            <person name="Naghra H."/>
            <person name="Pain A."/>
            <person name="Palomares-Rius J.E."/>
            <person name="Zarowiecki M."/>
            <person name="Berriman M."/>
            <person name="Jones J.T."/>
            <person name="Urwin P.E."/>
        </authorList>
    </citation>
    <scope>NUCLEOTIDE SEQUENCE [LARGE SCALE GENOMIC DNA]</scope>
    <source>
        <strain evidence="2">Lindley</strain>
    </source>
</reference>
<reference evidence="3" key="2">
    <citation type="submission" date="2016-06" db="UniProtKB">
        <authorList>
            <consortium name="WormBaseParasite"/>
        </authorList>
    </citation>
    <scope>IDENTIFICATION</scope>
</reference>
<name>A0A183BLI1_GLOPA</name>
<dbReference type="AlphaFoldDB" id="A0A183BLI1"/>
<organism evidence="2 3">
    <name type="scientific">Globodera pallida</name>
    <name type="common">Potato cyst nematode worm</name>
    <name type="synonym">Heterodera pallida</name>
    <dbReference type="NCBI Taxonomy" id="36090"/>
    <lineage>
        <taxon>Eukaryota</taxon>
        <taxon>Metazoa</taxon>
        <taxon>Ecdysozoa</taxon>
        <taxon>Nematoda</taxon>
        <taxon>Chromadorea</taxon>
        <taxon>Rhabditida</taxon>
        <taxon>Tylenchina</taxon>
        <taxon>Tylenchomorpha</taxon>
        <taxon>Tylenchoidea</taxon>
        <taxon>Heteroderidae</taxon>
        <taxon>Heteroderinae</taxon>
        <taxon>Globodera</taxon>
    </lineage>
</organism>
<evidence type="ECO:0000313" key="3">
    <source>
        <dbReference type="WBParaSite" id="GPLIN_000146600"/>
    </source>
</evidence>
<sequence length="295" mass="33952">MTSEAGTNALAKSEEGEGETGRTDRAESSTSATAQTSLMPREAYNFCKSMLELEETKNVDLSRVKGNAKFSQLLQDHPIFDDSIDIRSFQHSFLHYYRWATALSEVSLSKALQTVMDYVQGEQMVLRHPNFPKRPSSAFQRFAQLTGVNPFKANGKTSADYKNDQDPLVVKAKQEHAKDRERFLSELQEFFDNHKDELFAAQIQFLQKEIKNAQKAVEQNVSKEPMRRAKSNVPPKRTEQPQKQMPSAFDLYKRSKGNKYDHLPHDDREAKLLRHFKKLSDEQRRIYESIATSLE</sequence>
<dbReference type="InterPro" id="IPR036910">
    <property type="entry name" value="HMG_box_dom_sf"/>
</dbReference>
<evidence type="ECO:0000313" key="2">
    <source>
        <dbReference type="Proteomes" id="UP000050741"/>
    </source>
</evidence>
<dbReference type="Proteomes" id="UP000050741">
    <property type="component" value="Unassembled WGS sequence"/>
</dbReference>
<evidence type="ECO:0000256" key="1">
    <source>
        <dbReference type="SAM" id="MobiDB-lite"/>
    </source>
</evidence>